<keyword evidence="1" id="KW-1133">Transmembrane helix</keyword>
<evidence type="ECO:0000256" key="1">
    <source>
        <dbReference type="SAM" id="Phobius"/>
    </source>
</evidence>
<dbReference type="RefSeq" id="WP_156214471.1">
    <property type="nucleotide sequence ID" value="NZ_WOFH01000001.1"/>
</dbReference>
<sequence length="137" mass="14782">MRELLITVTITLVTAGLQITLKGLSRTELPGKKHGLTREDGLFWTDWTIAAGLALATTLVVASSKKLPVPMSQVVLCLIAILLGCTAFPFLLRLLAYESGARIKEWGWLKMGWIFIANGVAVMILLSAVAVGVKVYG</sequence>
<comment type="caution">
    <text evidence="2">The sequence shown here is derived from an EMBL/GenBank/DDBJ whole genome shotgun (WGS) entry which is preliminary data.</text>
</comment>
<name>A0A7K1KU37_9ACTN</name>
<protein>
    <submittedName>
        <fullName evidence="2">Uncharacterized protein</fullName>
    </submittedName>
</protein>
<feature type="transmembrane region" description="Helical" evidence="1">
    <location>
        <begin position="74"/>
        <end position="92"/>
    </location>
</feature>
<dbReference type="AlphaFoldDB" id="A0A7K1KU37"/>
<feature type="transmembrane region" description="Helical" evidence="1">
    <location>
        <begin position="42"/>
        <end position="62"/>
    </location>
</feature>
<dbReference type="Proteomes" id="UP000432015">
    <property type="component" value="Unassembled WGS sequence"/>
</dbReference>
<keyword evidence="3" id="KW-1185">Reference proteome</keyword>
<keyword evidence="1" id="KW-0812">Transmembrane</keyword>
<dbReference type="EMBL" id="WOFH01000001">
    <property type="protein sequence ID" value="MUN35545.1"/>
    <property type="molecule type" value="Genomic_DNA"/>
</dbReference>
<evidence type="ECO:0000313" key="2">
    <source>
        <dbReference type="EMBL" id="MUN35545.1"/>
    </source>
</evidence>
<reference evidence="2 3" key="1">
    <citation type="submission" date="2019-11" db="EMBL/GenBank/DDBJ databases">
        <authorList>
            <person name="Cao P."/>
        </authorList>
    </citation>
    <scope>NUCLEOTIDE SEQUENCE [LARGE SCALE GENOMIC DNA]</scope>
    <source>
        <strain evidence="2 3">NEAU-AAG5</strain>
    </source>
</reference>
<organism evidence="2 3">
    <name type="scientific">Actinomadura litoris</name>
    <dbReference type="NCBI Taxonomy" id="2678616"/>
    <lineage>
        <taxon>Bacteria</taxon>
        <taxon>Bacillati</taxon>
        <taxon>Actinomycetota</taxon>
        <taxon>Actinomycetes</taxon>
        <taxon>Streptosporangiales</taxon>
        <taxon>Thermomonosporaceae</taxon>
        <taxon>Actinomadura</taxon>
    </lineage>
</organism>
<accession>A0A7K1KU37</accession>
<gene>
    <name evidence="2" type="ORF">GNZ18_02880</name>
</gene>
<proteinExistence type="predicted"/>
<feature type="transmembrane region" description="Helical" evidence="1">
    <location>
        <begin position="112"/>
        <end position="133"/>
    </location>
</feature>
<evidence type="ECO:0000313" key="3">
    <source>
        <dbReference type="Proteomes" id="UP000432015"/>
    </source>
</evidence>
<keyword evidence="1" id="KW-0472">Membrane</keyword>